<dbReference type="RefSeq" id="WP_109825194.1">
    <property type="nucleotide sequence ID" value="NZ_QGKL01000042.1"/>
</dbReference>
<reference evidence="2 3" key="1">
    <citation type="submission" date="2018-05" db="EMBL/GenBank/DDBJ databases">
        <title>Leucothrix arctica sp. nov., isolated from Arctic seawater.</title>
        <authorList>
            <person name="Choi A."/>
            <person name="Baek K."/>
        </authorList>
    </citation>
    <scope>NUCLEOTIDE SEQUENCE [LARGE SCALE GENOMIC DNA]</scope>
    <source>
        <strain evidence="2 3">IMCC9719</strain>
    </source>
</reference>
<accession>A0A317C489</accession>
<sequence>MTFKQLSLVSTAVMFTLCLTLLFTPMVIFKLFDVEETASAIFFTHRAAVLFLGLSIFVYSLKDVNNMKVRQSVCLSMAVMMLSLAALGVLEFMMGNSGVGIFLAIVGELTLGLLYTCKYRDYGWEARFWES</sequence>
<protein>
    <submittedName>
        <fullName evidence="2">Uncharacterized protein</fullName>
    </submittedName>
</protein>
<keyword evidence="1" id="KW-0812">Transmembrane</keyword>
<keyword evidence="3" id="KW-1185">Reference proteome</keyword>
<keyword evidence="1" id="KW-0472">Membrane</keyword>
<proteinExistence type="predicted"/>
<name>A0A317C489_9GAMM</name>
<dbReference type="Proteomes" id="UP000245506">
    <property type="component" value="Unassembled WGS sequence"/>
</dbReference>
<dbReference type="AlphaFoldDB" id="A0A317C489"/>
<feature type="transmembrane region" description="Helical" evidence="1">
    <location>
        <begin position="99"/>
        <end position="117"/>
    </location>
</feature>
<gene>
    <name evidence="2" type="ORF">DKT75_17495</name>
</gene>
<feature type="transmembrane region" description="Helical" evidence="1">
    <location>
        <begin position="38"/>
        <end position="61"/>
    </location>
</feature>
<keyword evidence="1" id="KW-1133">Transmembrane helix</keyword>
<dbReference type="EMBL" id="QGKL01000042">
    <property type="protein sequence ID" value="PWQ93424.1"/>
    <property type="molecule type" value="Genomic_DNA"/>
</dbReference>
<comment type="caution">
    <text evidence="2">The sequence shown here is derived from an EMBL/GenBank/DDBJ whole genome shotgun (WGS) entry which is preliminary data.</text>
</comment>
<organism evidence="2 3">
    <name type="scientific">Leucothrix arctica</name>
    <dbReference type="NCBI Taxonomy" id="1481894"/>
    <lineage>
        <taxon>Bacteria</taxon>
        <taxon>Pseudomonadati</taxon>
        <taxon>Pseudomonadota</taxon>
        <taxon>Gammaproteobacteria</taxon>
        <taxon>Thiotrichales</taxon>
        <taxon>Thiotrichaceae</taxon>
        <taxon>Leucothrix</taxon>
    </lineage>
</organism>
<dbReference type="OrthoDB" id="1093031at2"/>
<evidence type="ECO:0000313" key="3">
    <source>
        <dbReference type="Proteomes" id="UP000245506"/>
    </source>
</evidence>
<feature type="transmembrane region" description="Helical" evidence="1">
    <location>
        <begin position="12"/>
        <end position="32"/>
    </location>
</feature>
<evidence type="ECO:0000313" key="2">
    <source>
        <dbReference type="EMBL" id="PWQ93424.1"/>
    </source>
</evidence>
<evidence type="ECO:0000256" key="1">
    <source>
        <dbReference type="SAM" id="Phobius"/>
    </source>
</evidence>
<feature type="transmembrane region" description="Helical" evidence="1">
    <location>
        <begin position="73"/>
        <end position="93"/>
    </location>
</feature>